<dbReference type="GO" id="GO:0030170">
    <property type="term" value="F:pyridoxal phosphate binding"/>
    <property type="evidence" value="ECO:0007669"/>
    <property type="project" value="InterPro"/>
</dbReference>
<dbReference type="PANTHER" id="PTHR11808:SF15">
    <property type="entry name" value="CYSTATHIONINE GAMMA-LYASE"/>
    <property type="match status" value="1"/>
</dbReference>
<evidence type="ECO:0000256" key="3">
    <source>
        <dbReference type="ARBA" id="ARBA00022898"/>
    </source>
</evidence>
<evidence type="ECO:0000256" key="6">
    <source>
        <dbReference type="SAM" id="MobiDB-lite"/>
    </source>
</evidence>
<dbReference type="GO" id="GO:0005737">
    <property type="term" value="C:cytoplasm"/>
    <property type="evidence" value="ECO:0007669"/>
    <property type="project" value="TreeGrafter"/>
</dbReference>
<organism evidence="7 8">
    <name type="scientific">Longibacter salinarum</name>
    <dbReference type="NCBI Taxonomy" id="1850348"/>
    <lineage>
        <taxon>Bacteria</taxon>
        <taxon>Pseudomonadati</taxon>
        <taxon>Rhodothermota</taxon>
        <taxon>Rhodothermia</taxon>
        <taxon>Rhodothermales</taxon>
        <taxon>Salisaetaceae</taxon>
        <taxon>Longibacter</taxon>
    </lineage>
</organism>
<dbReference type="GO" id="GO:0019346">
    <property type="term" value="P:transsulfuration"/>
    <property type="evidence" value="ECO:0007669"/>
    <property type="project" value="InterPro"/>
</dbReference>
<dbReference type="InterPro" id="IPR015424">
    <property type="entry name" value="PyrdxlP-dep_Trfase"/>
</dbReference>
<dbReference type="FunFam" id="3.90.1150.10:FF:000008">
    <property type="entry name" value="Cystathionine gamma-synthase"/>
    <property type="match status" value="1"/>
</dbReference>
<protein>
    <submittedName>
        <fullName evidence="7">Cystathionine gamma-synthase</fullName>
    </submittedName>
</protein>
<dbReference type="PIRSF" id="PIRSF001434">
    <property type="entry name" value="CGS"/>
    <property type="match status" value="1"/>
</dbReference>
<accession>A0A2A8D1P8</accession>
<dbReference type="Gene3D" id="3.90.1150.10">
    <property type="entry name" value="Aspartate Aminotransferase, domain 1"/>
    <property type="match status" value="1"/>
</dbReference>
<dbReference type="InterPro" id="IPR015422">
    <property type="entry name" value="PyrdxlP-dep_Trfase_small"/>
</dbReference>
<dbReference type="NCBIfam" id="NF005871">
    <property type="entry name" value="PRK07811.1"/>
    <property type="match status" value="1"/>
</dbReference>
<evidence type="ECO:0000313" key="8">
    <source>
        <dbReference type="Proteomes" id="UP000220102"/>
    </source>
</evidence>
<dbReference type="Proteomes" id="UP000220102">
    <property type="component" value="Unassembled WGS sequence"/>
</dbReference>
<comment type="similarity">
    <text evidence="2 5">Belongs to the trans-sulfuration enzymes family.</text>
</comment>
<dbReference type="RefSeq" id="WP_098074752.1">
    <property type="nucleotide sequence ID" value="NZ_PDEQ01000002.1"/>
</dbReference>
<dbReference type="InterPro" id="IPR054542">
    <property type="entry name" value="Cys_met_metab_PP"/>
</dbReference>
<evidence type="ECO:0000313" key="7">
    <source>
        <dbReference type="EMBL" id="PEN14578.1"/>
    </source>
</evidence>
<gene>
    <name evidence="7" type="ORF">CRI94_06035</name>
</gene>
<dbReference type="FunFam" id="3.40.640.10:FF:000009">
    <property type="entry name" value="Cystathionine gamma-synthase homolog"/>
    <property type="match status" value="1"/>
</dbReference>
<comment type="cofactor">
    <cofactor evidence="1 5">
        <name>pyridoxal 5'-phosphate</name>
        <dbReference type="ChEBI" id="CHEBI:597326"/>
    </cofactor>
</comment>
<dbReference type="CDD" id="cd00614">
    <property type="entry name" value="CGS_like"/>
    <property type="match status" value="1"/>
</dbReference>
<evidence type="ECO:0000256" key="5">
    <source>
        <dbReference type="RuleBase" id="RU362118"/>
    </source>
</evidence>
<evidence type="ECO:0000256" key="2">
    <source>
        <dbReference type="ARBA" id="ARBA00009077"/>
    </source>
</evidence>
<dbReference type="PANTHER" id="PTHR11808">
    <property type="entry name" value="TRANS-SULFURATION ENZYME FAMILY MEMBER"/>
    <property type="match status" value="1"/>
</dbReference>
<dbReference type="SUPFAM" id="SSF53383">
    <property type="entry name" value="PLP-dependent transferases"/>
    <property type="match status" value="1"/>
</dbReference>
<name>A0A2A8D1P8_9BACT</name>
<dbReference type="InterPro" id="IPR000277">
    <property type="entry name" value="Cys/Met-Metab_PyrdxlP-dep_enz"/>
</dbReference>
<dbReference type="Gene3D" id="3.40.640.10">
    <property type="entry name" value="Type I PLP-dependent aspartate aminotransferase-like (Major domain)"/>
    <property type="match status" value="1"/>
</dbReference>
<dbReference type="InterPro" id="IPR015421">
    <property type="entry name" value="PyrdxlP-dep_Trfase_major"/>
</dbReference>
<dbReference type="EMBL" id="PDEQ01000002">
    <property type="protein sequence ID" value="PEN14578.1"/>
    <property type="molecule type" value="Genomic_DNA"/>
</dbReference>
<evidence type="ECO:0000256" key="1">
    <source>
        <dbReference type="ARBA" id="ARBA00001933"/>
    </source>
</evidence>
<dbReference type="GO" id="GO:0019343">
    <property type="term" value="P:cysteine biosynthetic process via cystathionine"/>
    <property type="evidence" value="ECO:0007669"/>
    <property type="project" value="TreeGrafter"/>
</dbReference>
<feature type="modified residue" description="N6-(pyridoxal phosphate)lysine" evidence="4">
    <location>
        <position position="204"/>
    </location>
</feature>
<keyword evidence="3 4" id="KW-0663">Pyridoxal phosphate</keyword>
<evidence type="ECO:0000256" key="4">
    <source>
        <dbReference type="PIRSR" id="PIRSR001434-2"/>
    </source>
</evidence>
<proteinExistence type="inferred from homology"/>
<keyword evidence="8" id="KW-1185">Reference proteome</keyword>
<dbReference type="AlphaFoldDB" id="A0A2A8D1P8"/>
<feature type="region of interest" description="Disordered" evidence="6">
    <location>
        <begin position="1"/>
        <end position="31"/>
    </location>
</feature>
<dbReference type="Pfam" id="PF01053">
    <property type="entry name" value="Cys_Met_Meta_PP"/>
    <property type="match status" value="1"/>
</dbReference>
<dbReference type="OrthoDB" id="9803729at2"/>
<dbReference type="GO" id="GO:0004123">
    <property type="term" value="F:cystathionine gamma-lyase activity"/>
    <property type="evidence" value="ECO:0007669"/>
    <property type="project" value="TreeGrafter"/>
</dbReference>
<dbReference type="PROSITE" id="PS00868">
    <property type="entry name" value="CYS_MET_METAB_PP"/>
    <property type="match status" value="1"/>
</dbReference>
<sequence>MADDSSPRSLGFGTRAVHAGQKPDPSTGAVMTPIYQTSTYAQEAPGKHKGHEYSRVTNPTRSALEGNLAGLENAEHGIAFSSGVAGIDGIMKSLRPGDHVVASDDLYGGTFRLFRQVFEPFGLSFSFVDMTDLDATEAAMTDDTKLVWVETPTNPLMRIVDIEAITERANARGIDVAVDNTFASPYLQQPLALGADLVLHSATKYLGGHSDLILGAVCTNSDEWAEKLRFQIKCTGANPGPMDSFLVLRGTKTLHLRMDRHCHNARHLASFLNDHPKVGRVLYPGLESHPGHEIAKKQMDDFGGMISFELADDSMEKAVHVLKSTDVFTLAESLGGVESLIEHPASMTHASIPAEERRKIGLTDSLIRISVGVEELDDLKADLDAALQDV</sequence>
<dbReference type="GO" id="GO:0003962">
    <property type="term" value="F:cystathionine gamma-synthase activity"/>
    <property type="evidence" value="ECO:0007669"/>
    <property type="project" value="TreeGrafter"/>
</dbReference>
<reference evidence="7 8" key="1">
    <citation type="submission" date="2017-10" db="EMBL/GenBank/DDBJ databases">
        <title>Draft genome of Longibacter Salinarum.</title>
        <authorList>
            <person name="Goh K.M."/>
            <person name="Shamsir M.S."/>
            <person name="Lim S.W."/>
        </authorList>
    </citation>
    <scope>NUCLEOTIDE SEQUENCE [LARGE SCALE GENOMIC DNA]</scope>
    <source>
        <strain evidence="7 8">KCTC 52045</strain>
    </source>
</reference>
<comment type="caution">
    <text evidence="7">The sequence shown here is derived from an EMBL/GenBank/DDBJ whole genome shotgun (WGS) entry which is preliminary data.</text>
</comment>